<dbReference type="GO" id="GO:0012505">
    <property type="term" value="C:endomembrane system"/>
    <property type="evidence" value="ECO:0007669"/>
    <property type="project" value="UniProtKB-SubCell"/>
</dbReference>
<evidence type="ECO:0000256" key="1">
    <source>
        <dbReference type="ARBA" id="ARBA00004308"/>
    </source>
</evidence>
<dbReference type="InterPro" id="IPR042377">
    <property type="entry name" value="GSDME"/>
</dbReference>
<dbReference type="EMBL" id="PPHD01042125">
    <property type="protein sequence ID" value="POI24326.1"/>
    <property type="molecule type" value="Genomic_DNA"/>
</dbReference>
<dbReference type="Pfam" id="PF04598">
    <property type="entry name" value="Gasdermin"/>
    <property type="match status" value="1"/>
</dbReference>
<dbReference type="GO" id="GO:0005737">
    <property type="term" value="C:cytoplasm"/>
    <property type="evidence" value="ECO:0007669"/>
    <property type="project" value="TreeGrafter"/>
</dbReference>
<gene>
    <name evidence="5" type="ORF">CIB84_011923</name>
</gene>
<feature type="non-terminal residue" evidence="5">
    <location>
        <position position="1"/>
    </location>
</feature>
<protein>
    <recommendedName>
        <fullName evidence="4">Gasdermin pore forming domain-containing protein</fullName>
    </recommendedName>
</protein>
<reference evidence="5 6" key="1">
    <citation type="submission" date="2018-01" db="EMBL/GenBank/DDBJ databases">
        <title>Comparison of the Chinese Bamboo Partridge and Red Junglefowl genome sequences highlights the importance of demography in genome evolution.</title>
        <authorList>
            <person name="Tiley G.P."/>
            <person name="Kimball R.T."/>
            <person name="Braun E.L."/>
            <person name="Burleigh J.G."/>
        </authorList>
    </citation>
    <scope>NUCLEOTIDE SEQUENCE [LARGE SCALE GENOMIC DNA]</scope>
    <source>
        <strain evidence="5">RTK389</strain>
        <tissue evidence="5">Blood</tissue>
    </source>
</reference>
<evidence type="ECO:0000256" key="2">
    <source>
        <dbReference type="ARBA" id="ARBA00009279"/>
    </source>
</evidence>
<evidence type="ECO:0000259" key="4">
    <source>
        <dbReference type="Pfam" id="PF04598"/>
    </source>
</evidence>
<dbReference type="Proteomes" id="UP000237246">
    <property type="component" value="Unassembled WGS sequence"/>
</dbReference>
<keyword evidence="3" id="KW-0472">Membrane</keyword>
<feature type="domain" description="Gasdermin pore forming" evidence="4">
    <location>
        <begin position="6"/>
        <end position="40"/>
    </location>
</feature>
<evidence type="ECO:0000256" key="3">
    <source>
        <dbReference type="ARBA" id="ARBA00023136"/>
    </source>
</evidence>
<dbReference type="GO" id="GO:0012501">
    <property type="term" value="P:programmed cell death"/>
    <property type="evidence" value="ECO:0007669"/>
    <property type="project" value="InterPro"/>
</dbReference>
<accession>A0A2P4SJN6</accession>
<comment type="similarity">
    <text evidence="2">Belongs to the gasdermin family.</text>
</comment>
<evidence type="ECO:0000313" key="5">
    <source>
        <dbReference type="EMBL" id="POI24326.1"/>
    </source>
</evidence>
<proteinExistence type="inferred from homology"/>
<organism evidence="5 6">
    <name type="scientific">Bambusicola thoracicus</name>
    <name type="common">Chinese bamboo-partridge</name>
    <name type="synonym">Perdix thoracica</name>
    <dbReference type="NCBI Taxonomy" id="9083"/>
    <lineage>
        <taxon>Eukaryota</taxon>
        <taxon>Metazoa</taxon>
        <taxon>Chordata</taxon>
        <taxon>Craniata</taxon>
        <taxon>Vertebrata</taxon>
        <taxon>Euteleostomi</taxon>
        <taxon>Archelosauria</taxon>
        <taxon>Archosauria</taxon>
        <taxon>Dinosauria</taxon>
        <taxon>Saurischia</taxon>
        <taxon>Theropoda</taxon>
        <taxon>Coelurosauria</taxon>
        <taxon>Aves</taxon>
        <taxon>Neognathae</taxon>
        <taxon>Galloanserae</taxon>
        <taxon>Galliformes</taxon>
        <taxon>Phasianidae</taxon>
        <taxon>Perdicinae</taxon>
        <taxon>Bambusicola</taxon>
    </lineage>
</organism>
<dbReference type="PANTHER" id="PTHR15207">
    <property type="entry name" value="NONSYNDROMIC HEARING IMPAIRMENT PROTEIN"/>
    <property type="match status" value="1"/>
</dbReference>
<dbReference type="InterPro" id="IPR040460">
    <property type="entry name" value="Gasdermin_pore"/>
</dbReference>
<dbReference type="AlphaFoldDB" id="A0A2P4SJN6"/>
<dbReference type="OrthoDB" id="8815334at2759"/>
<name>A0A2P4SJN6_BAMTH</name>
<comment type="caution">
    <text evidence="5">The sequence shown here is derived from an EMBL/GenBank/DDBJ whole genome shotgun (WGS) entry which is preliminary data.</text>
</comment>
<sequence>VSVSDSGSMMKDSSVILEIPPATTIAYGVIELFIKRDGQFVKLPDFKEVSGDIMQKGEESSGLCGAGS</sequence>
<keyword evidence="6" id="KW-1185">Reference proteome</keyword>
<evidence type="ECO:0000313" key="6">
    <source>
        <dbReference type="Proteomes" id="UP000237246"/>
    </source>
</evidence>
<comment type="subcellular location">
    <subcellularLocation>
        <location evidence="1">Endomembrane system</location>
    </subcellularLocation>
</comment>
<dbReference type="PANTHER" id="PTHR15207:SF1">
    <property type="entry name" value="GASDERMIN-E"/>
    <property type="match status" value="1"/>
</dbReference>